<comment type="caution">
    <text evidence="13">The sequence shown here is derived from an EMBL/GenBank/DDBJ whole genome shotgun (WGS) entry which is preliminary data.</text>
</comment>
<evidence type="ECO:0000259" key="12">
    <source>
        <dbReference type="PROSITE" id="PS51379"/>
    </source>
</evidence>
<evidence type="ECO:0000313" key="13">
    <source>
        <dbReference type="EMBL" id="TBT84026.1"/>
    </source>
</evidence>
<keyword evidence="4" id="KW-0479">Metal-binding</keyword>
<keyword evidence="3" id="KW-0874">Quinone</keyword>
<feature type="domain" description="4Fe-4S ferredoxin-type" evidence="12">
    <location>
        <begin position="54"/>
        <end position="83"/>
    </location>
</feature>
<keyword evidence="11" id="KW-0472">Membrane</keyword>
<evidence type="ECO:0000256" key="7">
    <source>
        <dbReference type="ARBA" id="ARBA00023004"/>
    </source>
</evidence>
<dbReference type="PANTHER" id="PTHR10849:SF24">
    <property type="entry name" value="NADH-QUINONE OXIDOREDUCTASE SUBUNIT I 2"/>
    <property type="match status" value="1"/>
</dbReference>
<keyword evidence="14" id="KW-1185">Reference proteome</keyword>
<evidence type="ECO:0000256" key="2">
    <source>
        <dbReference type="ARBA" id="ARBA00022485"/>
    </source>
</evidence>
<dbReference type="SUPFAM" id="SSF54862">
    <property type="entry name" value="4Fe-4S ferredoxins"/>
    <property type="match status" value="1"/>
</dbReference>
<keyword evidence="2" id="KW-0004">4Fe-4S</keyword>
<dbReference type="GO" id="GO:0051539">
    <property type="term" value="F:4 iron, 4 sulfur cluster binding"/>
    <property type="evidence" value="ECO:0007669"/>
    <property type="project" value="UniProtKB-KW"/>
</dbReference>
<reference evidence="13 14" key="1">
    <citation type="submission" date="2019-01" db="EMBL/GenBank/DDBJ databases">
        <title>Lactibacter flavus gen. nov., sp. nov., a novel bacterium of the family Propionibacteriaceae isolated from raw milk and dairy products.</title>
        <authorList>
            <person name="Huptas C."/>
            <person name="Wenning M."/>
            <person name="Breitenwieser F."/>
            <person name="Doll E."/>
            <person name="Von Neubeck M."/>
            <person name="Busse H.-J."/>
            <person name="Scherer S."/>
        </authorList>
    </citation>
    <scope>NUCLEOTIDE SEQUENCE [LARGE SCALE GENOMIC DNA]</scope>
    <source>
        <strain evidence="13 14">KCTC 33808</strain>
    </source>
</reference>
<dbReference type="AlphaFoldDB" id="A0A4Q9KEP6"/>
<accession>A0A4Q9KEP6</accession>
<proteinExistence type="predicted"/>
<keyword evidence="9" id="KW-0520">NAD</keyword>
<dbReference type="InterPro" id="IPR017896">
    <property type="entry name" value="4Fe4S_Fe-S-bd"/>
</dbReference>
<evidence type="ECO:0000256" key="6">
    <source>
        <dbReference type="ARBA" id="ARBA00022967"/>
    </source>
</evidence>
<keyword evidence="7" id="KW-0408">Iron</keyword>
<keyword evidence="10" id="KW-0830">Ubiquinone</keyword>
<dbReference type="RefSeq" id="WP_131168552.1">
    <property type="nucleotide sequence ID" value="NZ_CANLBI010000011.1"/>
</dbReference>
<dbReference type="InterPro" id="IPR010226">
    <property type="entry name" value="NADH_quinone_OxRdtase_chainI"/>
</dbReference>
<dbReference type="InterPro" id="IPR017900">
    <property type="entry name" value="4Fe4S_Fe_S_CS"/>
</dbReference>
<dbReference type="PANTHER" id="PTHR10849">
    <property type="entry name" value="NADH DEHYDROGENASE UBIQUINONE IRON-SULFUR PROTEIN 8, MITOCHONDRIAL"/>
    <property type="match status" value="1"/>
</dbReference>
<dbReference type="PROSITE" id="PS00198">
    <property type="entry name" value="4FE4S_FER_1"/>
    <property type="match status" value="1"/>
</dbReference>
<keyword evidence="5" id="KW-0677">Repeat</keyword>
<keyword evidence="8" id="KW-0411">Iron-sulfur</keyword>
<evidence type="ECO:0000256" key="11">
    <source>
        <dbReference type="ARBA" id="ARBA00023136"/>
    </source>
</evidence>
<dbReference type="GO" id="GO:0016020">
    <property type="term" value="C:membrane"/>
    <property type="evidence" value="ECO:0007669"/>
    <property type="project" value="InterPro"/>
</dbReference>
<keyword evidence="6" id="KW-1278">Translocase</keyword>
<dbReference type="GO" id="GO:0046872">
    <property type="term" value="F:metal ion binding"/>
    <property type="evidence" value="ECO:0007669"/>
    <property type="project" value="UniProtKB-KW"/>
</dbReference>
<dbReference type="PROSITE" id="PS51379">
    <property type="entry name" value="4FE4S_FER_2"/>
    <property type="match status" value="2"/>
</dbReference>
<evidence type="ECO:0000313" key="14">
    <source>
        <dbReference type="Proteomes" id="UP000292373"/>
    </source>
</evidence>
<dbReference type="Pfam" id="PF13187">
    <property type="entry name" value="Fer4_9"/>
    <property type="match status" value="1"/>
</dbReference>
<evidence type="ECO:0000256" key="8">
    <source>
        <dbReference type="ARBA" id="ARBA00023014"/>
    </source>
</evidence>
<dbReference type="OrthoDB" id="9808559at2"/>
<name>A0A4Q9KEP6_9ACTN</name>
<sequence length="99" mass="10798">MTGHRSIRLVYENCTSCMICVRECPAWCIALSSHSEPIPGSPPGPRQRTHNILDAFSIDWSLCLYCGICVEECPFDALAWSDELPAPAASASGLVEELT</sequence>
<protein>
    <submittedName>
        <fullName evidence="13">4Fe-4S dicluster domain-containing protein</fullName>
    </submittedName>
</protein>
<keyword evidence="1" id="KW-1003">Cell membrane</keyword>
<evidence type="ECO:0000256" key="9">
    <source>
        <dbReference type="ARBA" id="ARBA00023027"/>
    </source>
</evidence>
<dbReference type="GO" id="GO:0048038">
    <property type="term" value="F:quinone binding"/>
    <property type="evidence" value="ECO:0007669"/>
    <property type="project" value="UniProtKB-KW"/>
</dbReference>
<evidence type="ECO:0000256" key="10">
    <source>
        <dbReference type="ARBA" id="ARBA00023075"/>
    </source>
</evidence>
<evidence type="ECO:0000256" key="4">
    <source>
        <dbReference type="ARBA" id="ARBA00022723"/>
    </source>
</evidence>
<organism evidence="13 14">
    <name type="scientific">Propioniciclava sinopodophylli</name>
    <dbReference type="NCBI Taxonomy" id="1837344"/>
    <lineage>
        <taxon>Bacteria</taxon>
        <taxon>Bacillati</taxon>
        <taxon>Actinomycetota</taxon>
        <taxon>Actinomycetes</taxon>
        <taxon>Propionibacteriales</taxon>
        <taxon>Propionibacteriaceae</taxon>
        <taxon>Propioniciclava</taxon>
    </lineage>
</organism>
<evidence type="ECO:0000256" key="3">
    <source>
        <dbReference type="ARBA" id="ARBA00022719"/>
    </source>
</evidence>
<dbReference type="Proteomes" id="UP000292373">
    <property type="component" value="Unassembled WGS sequence"/>
</dbReference>
<feature type="domain" description="4Fe-4S ferredoxin-type" evidence="12">
    <location>
        <begin position="5"/>
        <end position="34"/>
    </location>
</feature>
<dbReference type="Gene3D" id="3.30.70.3270">
    <property type="match status" value="1"/>
</dbReference>
<evidence type="ECO:0000256" key="1">
    <source>
        <dbReference type="ARBA" id="ARBA00022475"/>
    </source>
</evidence>
<dbReference type="EMBL" id="SDMQ01000009">
    <property type="protein sequence ID" value="TBT84026.1"/>
    <property type="molecule type" value="Genomic_DNA"/>
</dbReference>
<gene>
    <name evidence="13" type="ORF">ET989_10205</name>
</gene>
<dbReference type="GO" id="GO:0016651">
    <property type="term" value="F:oxidoreductase activity, acting on NAD(P)H"/>
    <property type="evidence" value="ECO:0007669"/>
    <property type="project" value="InterPro"/>
</dbReference>
<evidence type="ECO:0000256" key="5">
    <source>
        <dbReference type="ARBA" id="ARBA00022737"/>
    </source>
</evidence>